<feature type="transmembrane region" description="Helical" evidence="8">
    <location>
        <begin position="184"/>
        <end position="203"/>
    </location>
</feature>
<evidence type="ECO:0000259" key="10">
    <source>
        <dbReference type="Pfam" id="PF16916"/>
    </source>
</evidence>
<dbReference type="PANTHER" id="PTHR11562">
    <property type="entry name" value="CATION EFFLUX PROTEIN/ ZINC TRANSPORTER"/>
    <property type="match status" value="1"/>
</dbReference>
<keyword evidence="4 8" id="KW-0812">Transmembrane</keyword>
<comment type="caution">
    <text evidence="11">The sequence shown here is derived from an EMBL/GenBank/DDBJ whole genome shotgun (WGS) entry which is preliminary data.</text>
</comment>
<evidence type="ECO:0000256" key="7">
    <source>
        <dbReference type="ARBA" id="ARBA00023136"/>
    </source>
</evidence>
<evidence type="ECO:0000256" key="2">
    <source>
        <dbReference type="ARBA" id="ARBA00008873"/>
    </source>
</evidence>
<dbReference type="PANTHER" id="PTHR11562:SF17">
    <property type="entry name" value="RE54080P-RELATED"/>
    <property type="match status" value="1"/>
</dbReference>
<dbReference type="SUPFAM" id="SSF160240">
    <property type="entry name" value="Cation efflux protein cytoplasmic domain-like"/>
    <property type="match status" value="1"/>
</dbReference>
<sequence length="306" mass="33365">MGYMKEGTVVHSHHAEQRKGNQKGLAIAVAITSVILVAEFIGGLITNSLALLSDSGHMLSDVTSLLFSLFAMWLAAKPPSPQKTFGYHRFEIIAALFNGITLFVIAVLIIMEAYKRLLEPQTVASGTMMVIALIGLIANVLSAVVLLRQGDVTHNLNMRSAYLHVIGDALGSVGAIVAGLLMYYFNWFIADPIISMAVALVILRGAGRVIKQAVHILMEGTPSNIDPVQIKESLARIDGVLDIHDLRVWTITSGVHSFACHLLIDPRANSQLILDTATSVIRNDYMFQFCTIQTEVRHDMSRDSGD</sequence>
<feature type="transmembrane region" description="Helical" evidence="8">
    <location>
        <begin position="123"/>
        <end position="147"/>
    </location>
</feature>
<dbReference type="InterPro" id="IPR050681">
    <property type="entry name" value="CDF/SLC30A"/>
</dbReference>
<evidence type="ECO:0000256" key="3">
    <source>
        <dbReference type="ARBA" id="ARBA00022448"/>
    </source>
</evidence>
<dbReference type="EMBL" id="LSGP01000025">
    <property type="protein sequence ID" value="KYZ75307.1"/>
    <property type="molecule type" value="Genomic_DNA"/>
</dbReference>
<comment type="similarity">
    <text evidence="2">Belongs to the cation diffusion facilitator (CDF) transporter (TC 2.A.4) family. SLC30A subfamily.</text>
</comment>
<dbReference type="SUPFAM" id="SSF161111">
    <property type="entry name" value="Cation efflux protein transmembrane domain-like"/>
    <property type="match status" value="1"/>
</dbReference>
<gene>
    <name evidence="11" type="ORF">AXX12_14215</name>
</gene>
<dbReference type="InterPro" id="IPR002524">
    <property type="entry name" value="Cation_efflux"/>
</dbReference>
<dbReference type="Gene3D" id="1.20.1510.10">
    <property type="entry name" value="Cation efflux protein transmembrane domain"/>
    <property type="match status" value="1"/>
</dbReference>
<dbReference type="Proteomes" id="UP000076268">
    <property type="component" value="Unassembled WGS sequence"/>
</dbReference>
<dbReference type="InterPro" id="IPR027469">
    <property type="entry name" value="Cation_efflux_TMD_sf"/>
</dbReference>
<evidence type="ECO:0000313" key="11">
    <source>
        <dbReference type="EMBL" id="KYZ75307.1"/>
    </source>
</evidence>
<comment type="subcellular location">
    <subcellularLocation>
        <location evidence="1">Membrane</location>
        <topology evidence="1">Multi-pass membrane protein</topology>
    </subcellularLocation>
</comment>
<evidence type="ECO:0000256" key="5">
    <source>
        <dbReference type="ARBA" id="ARBA00022989"/>
    </source>
</evidence>
<feature type="domain" description="Cation efflux protein transmembrane" evidence="9">
    <location>
        <begin position="26"/>
        <end position="218"/>
    </location>
</feature>
<evidence type="ECO:0000256" key="8">
    <source>
        <dbReference type="SAM" id="Phobius"/>
    </source>
</evidence>
<evidence type="ECO:0000256" key="6">
    <source>
        <dbReference type="ARBA" id="ARBA00023065"/>
    </source>
</evidence>
<feature type="transmembrane region" description="Helical" evidence="8">
    <location>
        <begin position="57"/>
        <end position="76"/>
    </location>
</feature>
<organism evidence="11 12">
    <name type="scientific">Anaerosporomusa subterranea</name>
    <dbReference type="NCBI Taxonomy" id="1794912"/>
    <lineage>
        <taxon>Bacteria</taxon>
        <taxon>Bacillati</taxon>
        <taxon>Bacillota</taxon>
        <taxon>Negativicutes</taxon>
        <taxon>Acetonemataceae</taxon>
        <taxon>Anaerosporomusa</taxon>
    </lineage>
</organism>
<name>A0A154BMU4_ANASB</name>
<evidence type="ECO:0000259" key="9">
    <source>
        <dbReference type="Pfam" id="PF01545"/>
    </source>
</evidence>
<feature type="transmembrane region" description="Helical" evidence="8">
    <location>
        <begin position="88"/>
        <end position="111"/>
    </location>
</feature>
<evidence type="ECO:0000256" key="4">
    <source>
        <dbReference type="ARBA" id="ARBA00022692"/>
    </source>
</evidence>
<feature type="domain" description="Cation efflux protein cytoplasmic" evidence="10">
    <location>
        <begin position="223"/>
        <end position="295"/>
    </location>
</feature>
<dbReference type="AlphaFoldDB" id="A0A154BMU4"/>
<dbReference type="NCBIfam" id="TIGR01297">
    <property type="entry name" value="CDF"/>
    <property type="match status" value="1"/>
</dbReference>
<keyword evidence="12" id="KW-1185">Reference proteome</keyword>
<dbReference type="Pfam" id="PF16916">
    <property type="entry name" value="ZT_dimer"/>
    <property type="match status" value="1"/>
</dbReference>
<evidence type="ECO:0000313" key="12">
    <source>
        <dbReference type="Proteomes" id="UP000076268"/>
    </source>
</evidence>
<dbReference type="Pfam" id="PF01545">
    <property type="entry name" value="Cation_efflux"/>
    <property type="match status" value="1"/>
</dbReference>
<feature type="transmembrane region" description="Helical" evidence="8">
    <location>
        <begin position="25"/>
        <end position="45"/>
    </location>
</feature>
<reference evidence="11 12" key="1">
    <citation type="submission" date="2016-02" db="EMBL/GenBank/DDBJ databases">
        <title>Anaerosporomusa subterraneum gen. nov., sp. nov., a spore-forming obligate anaerobe isolated from saprolite.</title>
        <authorList>
            <person name="Choi J.K."/>
            <person name="Shah M."/>
            <person name="Yee N."/>
        </authorList>
    </citation>
    <scope>NUCLEOTIDE SEQUENCE [LARGE SCALE GENOMIC DNA]</scope>
    <source>
        <strain evidence="11 12">RU4</strain>
    </source>
</reference>
<dbReference type="GO" id="GO:0005385">
    <property type="term" value="F:zinc ion transmembrane transporter activity"/>
    <property type="evidence" value="ECO:0007669"/>
    <property type="project" value="TreeGrafter"/>
</dbReference>
<evidence type="ECO:0000256" key="1">
    <source>
        <dbReference type="ARBA" id="ARBA00004141"/>
    </source>
</evidence>
<dbReference type="GO" id="GO:0005886">
    <property type="term" value="C:plasma membrane"/>
    <property type="evidence" value="ECO:0007669"/>
    <property type="project" value="TreeGrafter"/>
</dbReference>
<accession>A0A154BMU4</accession>
<dbReference type="InterPro" id="IPR036837">
    <property type="entry name" value="Cation_efflux_CTD_sf"/>
</dbReference>
<dbReference type="InterPro" id="IPR058533">
    <property type="entry name" value="Cation_efflux_TM"/>
</dbReference>
<keyword evidence="5 8" id="KW-1133">Transmembrane helix</keyword>
<keyword evidence="6" id="KW-0406">Ion transport</keyword>
<feature type="transmembrane region" description="Helical" evidence="8">
    <location>
        <begin position="159"/>
        <end position="178"/>
    </location>
</feature>
<protein>
    <submittedName>
        <fullName evidence="11">Zinc transporter ZitB</fullName>
    </submittedName>
</protein>
<keyword evidence="3" id="KW-0813">Transport</keyword>
<proteinExistence type="inferred from homology"/>
<keyword evidence="7 8" id="KW-0472">Membrane</keyword>
<dbReference type="InterPro" id="IPR027470">
    <property type="entry name" value="Cation_efflux_CTD"/>
</dbReference>
<dbReference type="STRING" id="1794912.AXX12_14215"/>